<dbReference type="InterPro" id="IPR025377">
    <property type="entry name" value="DUF4367"/>
</dbReference>
<dbReference type="AlphaFoldDB" id="A0A810Q1T6"/>
<keyword evidence="1" id="KW-1133">Transmembrane helix</keyword>
<feature type="transmembrane region" description="Helical" evidence="1">
    <location>
        <begin position="60"/>
        <end position="81"/>
    </location>
</feature>
<organism evidence="3 4">
    <name type="scientific">Vescimonas fastidiosa</name>
    <dbReference type="NCBI Taxonomy" id="2714353"/>
    <lineage>
        <taxon>Bacteria</taxon>
        <taxon>Bacillati</taxon>
        <taxon>Bacillota</taxon>
        <taxon>Clostridia</taxon>
        <taxon>Eubacteriales</taxon>
        <taxon>Oscillospiraceae</taxon>
        <taxon>Vescimonas</taxon>
    </lineage>
</organism>
<evidence type="ECO:0000313" key="3">
    <source>
        <dbReference type="EMBL" id="BCK80182.1"/>
    </source>
</evidence>
<proteinExistence type="predicted"/>
<protein>
    <recommendedName>
        <fullName evidence="2">DUF4367 domain-containing protein</fullName>
    </recommendedName>
</protein>
<feature type="domain" description="DUF4367" evidence="2">
    <location>
        <begin position="117"/>
        <end position="226"/>
    </location>
</feature>
<dbReference type="KEGG" id="vfa:MM35RIKEN_23740"/>
<dbReference type="Pfam" id="PF14285">
    <property type="entry name" value="DUF4367"/>
    <property type="match status" value="1"/>
</dbReference>
<evidence type="ECO:0000259" key="2">
    <source>
        <dbReference type="Pfam" id="PF14285"/>
    </source>
</evidence>
<evidence type="ECO:0000313" key="4">
    <source>
        <dbReference type="Proteomes" id="UP000681343"/>
    </source>
</evidence>
<sequence>MSNMAWSEQELANAAKRVAESMLTSFPSPSECEHVFSDDFEHSMEILRKKSKHRVVAHKIWQRAAVILIVTILSVSTWLTVDIQARERAFQWIKEIYESITIYLFNSEDNEIDHICYEPSWIPDGFSLVDNYQDSDYCLRVYANDTGEKMFSVEYTLMQHTSMSTTAQEYSEVVKVDINGIPANLYIGNETSPEKALIWVDEANQVVFNIQGNISNEDIVHIAQSLILSIPTK</sequence>
<keyword evidence="3" id="KW-0614">Plasmid</keyword>
<name>A0A810Q1T6_9FIRM</name>
<keyword evidence="1" id="KW-0812">Transmembrane</keyword>
<accession>A0A810Q1T6</accession>
<geneLocation type="plasmid" evidence="3 4">
    <name>pMM35_02</name>
</geneLocation>
<keyword evidence="4" id="KW-1185">Reference proteome</keyword>
<evidence type="ECO:0000256" key="1">
    <source>
        <dbReference type="SAM" id="Phobius"/>
    </source>
</evidence>
<keyword evidence="1" id="KW-0472">Membrane</keyword>
<dbReference type="RefSeq" id="WP_212822176.1">
    <property type="nucleotide sequence ID" value="NZ_AP023417.1"/>
</dbReference>
<gene>
    <name evidence="3" type="ORF">MM35RIKEN_23740</name>
</gene>
<dbReference type="EMBL" id="AP023417">
    <property type="protein sequence ID" value="BCK80182.1"/>
    <property type="molecule type" value="Genomic_DNA"/>
</dbReference>
<reference evidence="3" key="1">
    <citation type="submission" date="2020-09" db="EMBL/GenBank/DDBJ databases">
        <title>New species isolated from human feces.</title>
        <authorList>
            <person name="Kitahara M."/>
            <person name="Shigeno Y."/>
            <person name="Shime M."/>
            <person name="Matsumoto Y."/>
            <person name="Nakamura S."/>
            <person name="Motooka D."/>
            <person name="Fukuoka S."/>
            <person name="Nishikawa H."/>
            <person name="Benno Y."/>
        </authorList>
    </citation>
    <scope>NUCLEOTIDE SEQUENCE</scope>
    <source>
        <strain evidence="3">MM35</strain>
        <plasmid evidence="3">pMM35_02</plasmid>
    </source>
</reference>
<dbReference type="Proteomes" id="UP000681343">
    <property type="component" value="Plasmid pMM35_02"/>
</dbReference>